<evidence type="ECO:0000256" key="1">
    <source>
        <dbReference type="SAM" id="MobiDB-lite"/>
    </source>
</evidence>
<dbReference type="InterPro" id="IPR016040">
    <property type="entry name" value="NAD(P)-bd_dom"/>
</dbReference>
<evidence type="ECO:0000259" key="2">
    <source>
        <dbReference type="Pfam" id="PF13460"/>
    </source>
</evidence>
<evidence type="ECO:0000313" key="3">
    <source>
        <dbReference type="EMBL" id="QDZ13623.1"/>
    </source>
</evidence>
<feature type="region of interest" description="Disordered" evidence="1">
    <location>
        <begin position="231"/>
        <end position="255"/>
    </location>
</feature>
<dbReference type="Gene3D" id="3.40.50.720">
    <property type="entry name" value="NAD(P)-binding Rossmann-like Domain"/>
    <property type="match status" value="1"/>
</dbReference>
<dbReference type="PANTHER" id="PTHR43355:SF2">
    <property type="entry name" value="FLAVIN REDUCTASE (NADPH)"/>
    <property type="match status" value="1"/>
</dbReference>
<protein>
    <submittedName>
        <fullName evidence="3">SDR family oxidoreductase</fullName>
    </submittedName>
</protein>
<gene>
    <name evidence="3" type="ORF">FPZ11_01355</name>
</gene>
<accession>A0A5B8LZR7</accession>
<feature type="domain" description="NAD(P)-binding" evidence="2">
    <location>
        <begin position="7"/>
        <end position="200"/>
    </location>
</feature>
<dbReference type="OrthoDB" id="9771302at2"/>
<dbReference type="RefSeq" id="WP_146317728.1">
    <property type="nucleotide sequence ID" value="NZ_CP042305.1"/>
</dbReference>
<dbReference type="EMBL" id="CP042305">
    <property type="protein sequence ID" value="QDZ13623.1"/>
    <property type="molecule type" value="Genomic_DNA"/>
</dbReference>
<dbReference type="Pfam" id="PF13460">
    <property type="entry name" value="NAD_binding_10"/>
    <property type="match status" value="1"/>
</dbReference>
<dbReference type="InterPro" id="IPR036291">
    <property type="entry name" value="NAD(P)-bd_dom_sf"/>
</dbReference>
<evidence type="ECO:0000313" key="4">
    <source>
        <dbReference type="Proteomes" id="UP000320216"/>
    </source>
</evidence>
<feature type="compositionally biased region" description="Low complexity" evidence="1">
    <location>
        <begin position="245"/>
        <end position="255"/>
    </location>
</feature>
<dbReference type="Proteomes" id="UP000320216">
    <property type="component" value="Chromosome"/>
</dbReference>
<keyword evidence="4" id="KW-1185">Reference proteome</keyword>
<dbReference type="InterPro" id="IPR051606">
    <property type="entry name" value="Polyketide_Oxido-like"/>
</dbReference>
<dbReference type="CDD" id="cd05244">
    <property type="entry name" value="BVR-B_like_SDR_a"/>
    <property type="match status" value="1"/>
</dbReference>
<proteinExistence type="predicted"/>
<reference evidence="3 4" key="1">
    <citation type="submission" date="2019-07" db="EMBL/GenBank/DDBJ databases">
        <title>Full genome sequence of Humibacter sp. WJ7-1.</title>
        <authorList>
            <person name="Im W.-T."/>
        </authorList>
    </citation>
    <scope>NUCLEOTIDE SEQUENCE [LARGE SCALE GENOMIC DNA]</scope>
    <source>
        <strain evidence="3 4">WJ7-1</strain>
    </source>
</reference>
<sequence>MNIVVFGANGPTGRLVVRLALERGHAVTAVTRSPQAFPMSDPRLRVERGDVFAPETIRPLLQGRDAVLSALGVPYGREPITTYSVGARSMLDAMAQHGVRRLVCVSSSAVDADAGPHGGFFFERVLQPFVTNVLGKTLYDDMKRMESIVAGSDVDWTVMRPSGLFDADAVSDYRMAERYVPQKFTSRIDLADAMLRQLDDRRFVRTTVAVGTVSGAPSVAQLMMREAFKRPPRPTASGAAGGVSDGAAAVGQVSE</sequence>
<name>A0A5B8LZR7_9MICO</name>
<organism evidence="3 4">
    <name type="scientific">Humibacter ginsenosidimutans</name>
    <dbReference type="NCBI Taxonomy" id="2599293"/>
    <lineage>
        <taxon>Bacteria</taxon>
        <taxon>Bacillati</taxon>
        <taxon>Actinomycetota</taxon>
        <taxon>Actinomycetes</taxon>
        <taxon>Micrococcales</taxon>
        <taxon>Microbacteriaceae</taxon>
        <taxon>Humibacter</taxon>
    </lineage>
</organism>
<dbReference type="SUPFAM" id="SSF51735">
    <property type="entry name" value="NAD(P)-binding Rossmann-fold domains"/>
    <property type="match status" value="1"/>
</dbReference>
<dbReference type="GO" id="GO:0042602">
    <property type="term" value="F:riboflavin reductase (NADPH) activity"/>
    <property type="evidence" value="ECO:0007669"/>
    <property type="project" value="TreeGrafter"/>
</dbReference>
<dbReference type="AlphaFoldDB" id="A0A5B8LZR7"/>
<dbReference type="PANTHER" id="PTHR43355">
    <property type="entry name" value="FLAVIN REDUCTASE (NADPH)"/>
    <property type="match status" value="1"/>
</dbReference>
<dbReference type="KEGG" id="huw:FPZ11_01355"/>
<dbReference type="GO" id="GO:0004074">
    <property type="term" value="F:biliverdin reductase [NAD(P)H] activity"/>
    <property type="evidence" value="ECO:0007669"/>
    <property type="project" value="TreeGrafter"/>
</dbReference>